<dbReference type="GeneID" id="71984966"/>
<proteinExistence type="inferred from homology"/>
<evidence type="ECO:0000256" key="1">
    <source>
        <dbReference type="ARBA" id="ARBA00001947"/>
    </source>
</evidence>
<accession>A0A9Q8LEE7</accession>
<dbReference type="Gene3D" id="3.90.180.10">
    <property type="entry name" value="Medium-chain alcohol dehydrogenases, catalytic domain"/>
    <property type="match status" value="1"/>
</dbReference>
<keyword evidence="3" id="KW-0479">Metal-binding</keyword>
<protein>
    <recommendedName>
        <fullName evidence="6">Alcohol dehydrogenase-like C-terminal domain-containing protein</fullName>
    </recommendedName>
</protein>
<dbReference type="OMA" id="VENDILC"/>
<evidence type="ECO:0000256" key="3">
    <source>
        <dbReference type="ARBA" id="ARBA00022723"/>
    </source>
</evidence>
<feature type="domain" description="Alcohol dehydrogenase-like C-terminal" evidence="6">
    <location>
        <begin position="5"/>
        <end position="84"/>
    </location>
</feature>
<dbReference type="EMBL" id="CP090166">
    <property type="protein sequence ID" value="UJO15896.1"/>
    <property type="molecule type" value="Genomic_DNA"/>
</dbReference>
<dbReference type="SUPFAM" id="SSF51735">
    <property type="entry name" value="NAD(P)-binding Rossmann-fold domains"/>
    <property type="match status" value="1"/>
</dbReference>
<comment type="cofactor">
    <cofactor evidence="1">
        <name>Zn(2+)</name>
        <dbReference type="ChEBI" id="CHEBI:29105"/>
    </cofactor>
</comment>
<dbReference type="PANTHER" id="PTHR43350">
    <property type="entry name" value="NAD-DEPENDENT ALCOHOL DEHYDROGENASE"/>
    <property type="match status" value="1"/>
</dbReference>
<dbReference type="PANTHER" id="PTHR43350:SF17">
    <property type="entry name" value="NAD-DEPENDENT ALCOHOL DEHYDROGENASE"/>
    <property type="match status" value="1"/>
</dbReference>
<keyword evidence="5" id="KW-0560">Oxidoreductase</keyword>
<evidence type="ECO:0000313" key="8">
    <source>
        <dbReference type="Proteomes" id="UP000756132"/>
    </source>
</evidence>
<dbReference type="KEGG" id="ffu:CLAFUR5_05088"/>
<dbReference type="OrthoDB" id="3941538at2759"/>
<gene>
    <name evidence="7" type="ORF">CLAFUR5_05088</name>
</gene>
<dbReference type="Pfam" id="PF00107">
    <property type="entry name" value="ADH_zinc_N"/>
    <property type="match status" value="1"/>
</dbReference>
<evidence type="ECO:0000256" key="5">
    <source>
        <dbReference type="ARBA" id="ARBA00023002"/>
    </source>
</evidence>
<evidence type="ECO:0000256" key="2">
    <source>
        <dbReference type="ARBA" id="ARBA00008072"/>
    </source>
</evidence>
<dbReference type="Proteomes" id="UP000756132">
    <property type="component" value="Chromosome 4"/>
</dbReference>
<reference evidence="7" key="2">
    <citation type="journal article" date="2022" name="Microb. Genom.">
        <title>A chromosome-scale genome assembly of the tomato pathogen Cladosporium fulvum reveals a compartmentalized genome architecture and the presence of a dispensable chromosome.</title>
        <authorList>
            <person name="Zaccaron A.Z."/>
            <person name="Chen L.H."/>
            <person name="Samaras A."/>
            <person name="Stergiopoulos I."/>
        </authorList>
    </citation>
    <scope>NUCLEOTIDE SEQUENCE</scope>
    <source>
        <strain evidence="7">Race5_Kim</strain>
    </source>
</reference>
<reference evidence="7" key="1">
    <citation type="submission" date="2021-12" db="EMBL/GenBank/DDBJ databases">
        <authorList>
            <person name="Zaccaron A."/>
            <person name="Stergiopoulos I."/>
        </authorList>
    </citation>
    <scope>NUCLEOTIDE SEQUENCE</scope>
    <source>
        <strain evidence="7">Race5_Kim</strain>
    </source>
</reference>
<dbReference type="InterPro" id="IPR013149">
    <property type="entry name" value="ADH-like_C"/>
</dbReference>
<dbReference type="InterPro" id="IPR036291">
    <property type="entry name" value="NAD(P)-bd_dom_sf"/>
</dbReference>
<dbReference type="GO" id="GO:0046872">
    <property type="term" value="F:metal ion binding"/>
    <property type="evidence" value="ECO:0007669"/>
    <property type="project" value="UniProtKB-KW"/>
</dbReference>
<dbReference type="Gene3D" id="3.40.50.720">
    <property type="entry name" value="NAD(P)-binding Rossmann-like Domain"/>
    <property type="match status" value="1"/>
</dbReference>
<comment type="similarity">
    <text evidence="2">Belongs to the zinc-containing alcohol dehydrogenase family.</text>
</comment>
<evidence type="ECO:0000259" key="6">
    <source>
        <dbReference type="Pfam" id="PF00107"/>
    </source>
</evidence>
<evidence type="ECO:0000313" key="7">
    <source>
        <dbReference type="EMBL" id="UJO15896.1"/>
    </source>
</evidence>
<dbReference type="RefSeq" id="XP_047760262.1">
    <property type="nucleotide sequence ID" value="XM_047904236.1"/>
</dbReference>
<dbReference type="GO" id="GO:0016491">
    <property type="term" value="F:oxidoreductase activity"/>
    <property type="evidence" value="ECO:0007669"/>
    <property type="project" value="UniProtKB-KW"/>
</dbReference>
<organism evidence="7 8">
    <name type="scientific">Passalora fulva</name>
    <name type="common">Tomato leaf mold</name>
    <name type="synonym">Cladosporium fulvum</name>
    <dbReference type="NCBI Taxonomy" id="5499"/>
    <lineage>
        <taxon>Eukaryota</taxon>
        <taxon>Fungi</taxon>
        <taxon>Dikarya</taxon>
        <taxon>Ascomycota</taxon>
        <taxon>Pezizomycotina</taxon>
        <taxon>Dothideomycetes</taxon>
        <taxon>Dothideomycetidae</taxon>
        <taxon>Mycosphaerellales</taxon>
        <taxon>Mycosphaerellaceae</taxon>
        <taxon>Fulvia</taxon>
    </lineage>
</organism>
<evidence type="ECO:0000256" key="4">
    <source>
        <dbReference type="ARBA" id="ARBA00022833"/>
    </source>
</evidence>
<keyword evidence="8" id="KW-1185">Reference proteome</keyword>
<name>A0A9Q8LEE7_PASFU</name>
<sequence length="99" mass="10951">MKVKIGDECRKLTGGIGVDVVFDCAGTPAGLDAGMDALRTRGTYVNVAGWEKPMIIPQHYAMMKELTIKFSFAYDSKDFQAVVDDFIAGKVSWCREDDH</sequence>
<dbReference type="AlphaFoldDB" id="A0A9Q8LEE7"/>
<keyword evidence="4" id="KW-0862">Zinc</keyword>